<keyword evidence="5" id="KW-0560">Oxidoreductase</keyword>
<dbReference type="PANTHER" id="PTHR47955:SF19">
    <property type="entry name" value="CYTOCHROME P450 71A9-LIKE ISOFORM X1"/>
    <property type="match status" value="1"/>
</dbReference>
<dbReference type="Proteomes" id="UP000266723">
    <property type="component" value="Unassembled WGS sequence"/>
</dbReference>
<dbReference type="InterPro" id="IPR036396">
    <property type="entry name" value="Cyt_P450_sf"/>
</dbReference>
<accession>A0ABQ7CJV4</accession>
<evidence type="ECO:0000256" key="3">
    <source>
        <dbReference type="ARBA" id="ARBA00022617"/>
    </source>
</evidence>
<keyword evidence="3" id="KW-0349">Heme</keyword>
<dbReference type="EMBL" id="QGKV02000832">
    <property type="protein sequence ID" value="KAF3552000.1"/>
    <property type="molecule type" value="Genomic_DNA"/>
</dbReference>
<protein>
    <recommendedName>
        <fullName evidence="11">Cytochrome P450</fullName>
    </recommendedName>
</protein>
<sequence>MAVIWLLSLLFLISILITAVKRTKQRGGRQPPSPPGLLFIGNLHQLGALPHQSLWELSKKYGPVMLVNLGRVPTVIVSSPETAKQVLRDHDLNCCSRPSVEGARKLSYNFRDIAFSRYDDYWKELRKLCVQELFSTKQVNLIQPIKKMEMKKLIHSITESAYKKTPVNLSETFLSLNVNVVCKASFGVSFQGTVLNNEKFQGLIHEAIEMLGSFSASDFFPYIGWIFDWFTGLHARRERSVRDLDAFYEQMIDLHLQKNREERSEDDFVDLLLKLEKEEAVLGYGKLTRNHIKAILMNVVVVG</sequence>
<evidence type="ECO:0000256" key="6">
    <source>
        <dbReference type="ARBA" id="ARBA00023004"/>
    </source>
</evidence>
<organism evidence="9 10">
    <name type="scientific">Brassica cretica</name>
    <name type="common">Mustard</name>
    <dbReference type="NCBI Taxonomy" id="69181"/>
    <lineage>
        <taxon>Eukaryota</taxon>
        <taxon>Viridiplantae</taxon>
        <taxon>Streptophyta</taxon>
        <taxon>Embryophyta</taxon>
        <taxon>Tracheophyta</taxon>
        <taxon>Spermatophyta</taxon>
        <taxon>Magnoliopsida</taxon>
        <taxon>eudicotyledons</taxon>
        <taxon>Gunneridae</taxon>
        <taxon>Pentapetalae</taxon>
        <taxon>rosids</taxon>
        <taxon>malvids</taxon>
        <taxon>Brassicales</taxon>
        <taxon>Brassicaceae</taxon>
        <taxon>Brassiceae</taxon>
        <taxon>Brassica</taxon>
    </lineage>
</organism>
<proteinExistence type="inferred from homology"/>
<name>A0ABQ7CJV4_BRACR</name>
<feature type="chain" id="PRO_5046339530" description="Cytochrome P450" evidence="8">
    <location>
        <begin position="20"/>
        <end position="303"/>
    </location>
</feature>
<gene>
    <name evidence="9" type="ORF">DY000_02001205</name>
</gene>
<keyword evidence="8" id="KW-0732">Signal</keyword>
<dbReference type="PANTHER" id="PTHR47955">
    <property type="entry name" value="CYTOCHROME P450 FAMILY 71 PROTEIN"/>
    <property type="match status" value="1"/>
</dbReference>
<feature type="signal peptide" evidence="8">
    <location>
        <begin position="1"/>
        <end position="19"/>
    </location>
</feature>
<dbReference type="Gene3D" id="1.10.630.10">
    <property type="entry name" value="Cytochrome P450"/>
    <property type="match status" value="1"/>
</dbReference>
<dbReference type="InterPro" id="IPR002401">
    <property type="entry name" value="Cyt_P450_E_grp-I"/>
</dbReference>
<comment type="caution">
    <text evidence="9">The sequence shown here is derived from an EMBL/GenBank/DDBJ whole genome shotgun (WGS) entry which is preliminary data.</text>
</comment>
<evidence type="ECO:0000256" key="7">
    <source>
        <dbReference type="ARBA" id="ARBA00023033"/>
    </source>
</evidence>
<reference evidence="9 10" key="1">
    <citation type="journal article" date="2020" name="BMC Genomics">
        <title>Intraspecific diversification of the crop wild relative Brassica cretica Lam. using demographic model selection.</title>
        <authorList>
            <person name="Kioukis A."/>
            <person name="Michalopoulou V.A."/>
            <person name="Briers L."/>
            <person name="Pirintsos S."/>
            <person name="Studholme D.J."/>
            <person name="Pavlidis P."/>
            <person name="Sarris P.F."/>
        </authorList>
    </citation>
    <scope>NUCLEOTIDE SEQUENCE [LARGE SCALE GENOMIC DNA]</scope>
    <source>
        <strain evidence="10">cv. PFS-1207/04</strain>
    </source>
</reference>
<dbReference type="SUPFAM" id="SSF48264">
    <property type="entry name" value="Cytochrome P450"/>
    <property type="match status" value="1"/>
</dbReference>
<evidence type="ECO:0008006" key="11">
    <source>
        <dbReference type="Google" id="ProtNLM"/>
    </source>
</evidence>
<keyword evidence="4" id="KW-0479">Metal-binding</keyword>
<evidence type="ECO:0000256" key="1">
    <source>
        <dbReference type="ARBA" id="ARBA00001971"/>
    </source>
</evidence>
<comment type="cofactor">
    <cofactor evidence="1">
        <name>heme</name>
        <dbReference type="ChEBI" id="CHEBI:30413"/>
    </cofactor>
</comment>
<evidence type="ECO:0000256" key="8">
    <source>
        <dbReference type="SAM" id="SignalP"/>
    </source>
</evidence>
<evidence type="ECO:0000313" key="10">
    <source>
        <dbReference type="Proteomes" id="UP000266723"/>
    </source>
</evidence>
<dbReference type="PRINTS" id="PR00463">
    <property type="entry name" value="EP450I"/>
</dbReference>
<evidence type="ECO:0000313" key="9">
    <source>
        <dbReference type="EMBL" id="KAF3552000.1"/>
    </source>
</evidence>
<keyword evidence="6" id="KW-0408">Iron</keyword>
<keyword evidence="7" id="KW-0503">Monooxygenase</keyword>
<evidence type="ECO:0000256" key="5">
    <source>
        <dbReference type="ARBA" id="ARBA00023002"/>
    </source>
</evidence>
<evidence type="ECO:0000256" key="2">
    <source>
        <dbReference type="ARBA" id="ARBA00010617"/>
    </source>
</evidence>
<dbReference type="InterPro" id="IPR001128">
    <property type="entry name" value="Cyt_P450"/>
</dbReference>
<evidence type="ECO:0000256" key="4">
    <source>
        <dbReference type="ARBA" id="ARBA00022723"/>
    </source>
</evidence>
<dbReference type="Pfam" id="PF00067">
    <property type="entry name" value="p450"/>
    <property type="match status" value="1"/>
</dbReference>
<comment type="similarity">
    <text evidence="2">Belongs to the cytochrome P450 family.</text>
</comment>
<keyword evidence="10" id="KW-1185">Reference proteome</keyword>